<feature type="region of interest" description="Disordered" evidence="1">
    <location>
        <begin position="1"/>
        <end position="36"/>
    </location>
</feature>
<dbReference type="OrthoDB" id="2942798at2759"/>
<accession>A0A0C4E128</accession>
<dbReference type="AlphaFoldDB" id="A0A0C4E128"/>
<evidence type="ECO:0000313" key="4">
    <source>
        <dbReference type="Proteomes" id="UP000011715"/>
    </source>
</evidence>
<feature type="compositionally biased region" description="Acidic residues" evidence="1">
    <location>
        <begin position="15"/>
        <end position="27"/>
    </location>
</feature>
<evidence type="ECO:0000313" key="3">
    <source>
        <dbReference type="EnsemblFungi" id="MAPG_06071T0"/>
    </source>
</evidence>
<dbReference type="SUPFAM" id="SSF56112">
    <property type="entry name" value="Protein kinase-like (PK-like)"/>
    <property type="match status" value="1"/>
</dbReference>
<reference evidence="2" key="2">
    <citation type="submission" date="2010-05" db="EMBL/GenBank/DDBJ databases">
        <title>The Genome Sequence of Magnaporthe poae strain ATCC 64411.</title>
        <authorList>
            <consortium name="The Broad Institute Genome Sequencing Platform"/>
            <consortium name="Broad Institute Genome Sequencing Center for Infectious Disease"/>
            <person name="Ma L.-J."/>
            <person name="Dead R."/>
            <person name="Young S."/>
            <person name="Zeng Q."/>
            <person name="Koehrsen M."/>
            <person name="Alvarado L."/>
            <person name="Berlin A."/>
            <person name="Chapman S.B."/>
            <person name="Chen Z."/>
            <person name="Freedman E."/>
            <person name="Gellesch M."/>
            <person name="Goldberg J."/>
            <person name="Griggs A."/>
            <person name="Gujja S."/>
            <person name="Heilman E.R."/>
            <person name="Heiman D."/>
            <person name="Hepburn T."/>
            <person name="Howarth C."/>
            <person name="Jen D."/>
            <person name="Larson L."/>
            <person name="Mehta T."/>
            <person name="Neiman D."/>
            <person name="Pearson M."/>
            <person name="Roberts A."/>
            <person name="Saif S."/>
            <person name="Shea T."/>
            <person name="Shenoy N."/>
            <person name="Sisk P."/>
            <person name="Stolte C."/>
            <person name="Sykes S."/>
            <person name="Walk T."/>
            <person name="White J."/>
            <person name="Yandava C."/>
            <person name="Haas B."/>
            <person name="Nusbaum C."/>
            <person name="Birren B."/>
        </authorList>
    </citation>
    <scope>NUCLEOTIDE SEQUENCE</scope>
    <source>
        <strain evidence="2">ATCC 64411</strain>
    </source>
</reference>
<gene>
    <name evidence="2" type="ORF">MAPG_06071</name>
</gene>
<proteinExistence type="predicted"/>
<evidence type="ECO:0000256" key="1">
    <source>
        <dbReference type="SAM" id="MobiDB-lite"/>
    </source>
</evidence>
<dbReference type="Proteomes" id="UP000011715">
    <property type="component" value="Unassembled WGS sequence"/>
</dbReference>
<dbReference type="VEuPathDB" id="FungiDB:MAPG_06071"/>
<reference evidence="2" key="3">
    <citation type="submission" date="2011-03" db="EMBL/GenBank/DDBJ databases">
        <title>Annotation of Magnaporthe poae ATCC 64411.</title>
        <authorList>
            <person name="Ma L.-J."/>
            <person name="Dead R."/>
            <person name="Young S.K."/>
            <person name="Zeng Q."/>
            <person name="Gargeya S."/>
            <person name="Fitzgerald M."/>
            <person name="Haas B."/>
            <person name="Abouelleil A."/>
            <person name="Alvarado L."/>
            <person name="Arachchi H.M."/>
            <person name="Berlin A."/>
            <person name="Brown A."/>
            <person name="Chapman S.B."/>
            <person name="Chen Z."/>
            <person name="Dunbar C."/>
            <person name="Freedman E."/>
            <person name="Gearin G."/>
            <person name="Gellesch M."/>
            <person name="Goldberg J."/>
            <person name="Griggs A."/>
            <person name="Gujja S."/>
            <person name="Heiman D."/>
            <person name="Howarth C."/>
            <person name="Larson L."/>
            <person name="Lui A."/>
            <person name="MacDonald P.J.P."/>
            <person name="Mehta T."/>
            <person name="Montmayeur A."/>
            <person name="Murphy C."/>
            <person name="Neiman D."/>
            <person name="Pearson M."/>
            <person name="Priest M."/>
            <person name="Roberts A."/>
            <person name="Saif S."/>
            <person name="Shea T."/>
            <person name="Shenoy N."/>
            <person name="Sisk P."/>
            <person name="Stolte C."/>
            <person name="Sykes S."/>
            <person name="Yandava C."/>
            <person name="Wortman J."/>
            <person name="Nusbaum C."/>
            <person name="Birren B."/>
        </authorList>
    </citation>
    <scope>NUCLEOTIDE SEQUENCE</scope>
    <source>
        <strain evidence="2">ATCC 64411</strain>
    </source>
</reference>
<evidence type="ECO:0000313" key="2">
    <source>
        <dbReference type="EMBL" id="KLU87066.1"/>
    </source>
</evidence>
<dbReference type="EMBL" id="GL876970">
    <property type="protein sequence ID" value="KLU87066.1"/>
    <property type="molecule type" value="Genomic_DNA"/>
</dbReference>
<dbReference type="EMBL" id="ADBL01001454">
    <property type="status" value="NOT_ANNOTATED_CDS"/>
    <property type="molecule type" value="Genomic_DNA"/>
</dbReference>
<reference evidence="3" key="5">
    <citation type="submission" date="2015-06" db="UniProtKB">
        <authorList>
            <consortium name="EnsemblFungi"/>
        </authorList>
    </citation>
    <scope>IDENTIFICATION</scope>
    <source>
        <strain evidence="3">ATCC 64411</strain>
    </source>
</reference>
<dbReference type="InterPro" id="IPR011009">
    <property type="entry name" value="Kinase-like_dom_sf"/>
</dbReference>
<dbReference type="eggNOG" id="ENOG502R908">
    <property type="taxonomic scope" value="Eukaryota"/>
</dbReference>
<name>A0A0C4E128_MAGP6</name>
<dbReference type="EnsemblFungi" id="MAPG_06071T0">
    <property type="protein sequence ID" value="MAPG_06071T0"/>
    <property type="gene ID" value="MAPG_06071"/>
</dbReference>
<evidence type="ECO:0008006" key="5">
    <source>
        <dbReference type="Google" id="ProtNLM"/>
    </source>
</evidence>
<keyword evidence="4" id="KW-1185">Reference proteome</keyword>
<organism evidence="3 4">
    <name type="scientific">Magnaporthiopsis poae (strain ATCC 64411 / 73-15)</name>
    <name type="common">Kentucky bluegrass fungus</name>
    <name type="synonym">Magnaporthe poae</name>
    <dbReference type="NCBI Taxonomy" id="644358"/>
    <lineage>
        <taxon>Eukaryota</taxon>
        <taxon>Fungi</taxon>
        <taxon>Dikarya</taxon>
        <taxon>Ascomycota</taxon>
        <taxon>Pezizomycotina</taxon>
        <taxon>Sordariomycetes</taxon>
        <taxon>Sordariomycetidae</taxon>
        <taxon>Magnaporthales</taxon>
        <taxon>Magnaporthaceae</taxon>
        <taxon>Magnaporthiopsis</taxon>
    </lineage>
</organism>
<reference evidence="4" key="1">
    <citation type="submission" date="2010-05" db="EMBL/GenBank/DDBJ databases">
        <title>The genome sequence of Magnaporthe poae strain ATCC 64411.</title>
        <authorList>
            <person name="Ma L.-J."/>
            <person name="Dead R."/>
            <person name="Young S."/>
            <person name="Zeng Q."/>
            <person name="Koehrsen M."/>
            <person name="Alvarado L."/>
            <person name="Berlin A."/>
            <person name="Chapman S.B."/>
            <person name="Chen Z."/>
            <person name="Freedman E."/>
            <person name="Gellesch M."/>
            <person name="Goldberg J."/>
            <person name="Griggs A."/>
            <person name="Gujja S."/>
            <person name="Heilman E.R."/>
            <person name="Heiman D."/>
            <person name="Hepburn T."/>
            <person name="Howarth C."/>
            <person name="Jen D."/>
            <person name="Larson L."/>
            <person name="Mehta T."/>
            <person name="Neiman D."/>
            <person name="Pearson M."/>
            <person name="Roberts A."/>
            <person name="Saif S."/>
            <person name="Shea T."/>
            <person name="Shenoy N."/>
            <person name="Sisk P."/>
            <person name="Stolte C."/>
            <person name="Sykes S."/>
            <person name="Walk T."/>
            <person name="White J."/>
            <person name="Yandava C."/>
            <person name="Haas B."/>
            <person name="Nusbaum C."/>
            <person name="Birren B."/>
        </authorList>
    </citation>
    <scope>NUCLEOTIDE SEQUENCE [LARGE SCALE GENOMIC DNA]</scope>
    <source>
        <strain evidence="4">ATCC 64411 / 73-15</strain>
    </source>
</reference>
<protein>
    <recommendedName>
        <fullName evidence="5">Protein kinase domain-containing protein</fullName>
    </recommendedName>
</protein>
<reference evidence="3" key="4">
    <citation type="journal article" date="2015" name="G3 (Bethesda)">
        <title>Genome sequences of three phytopathogenic species of the Magnaporthaceae family of fungi.</title>
        <authorList>
            <person name="Okagaki L.H."/>
            <person name="Nunes C.C."/>
            <person name="Sailsbery J."/>
            <person name="Clay B."/>
            <person name="Brown D."/>
            <person name="John T."/>
            <person name="Oh Y."/>
            <person name="Young N."/>
            <person name="Fitzgerald M."/>
            <person name="Haas B.J."/>
            <person name="Zeng Q."/>
            <person name="Young S."/>
            <person name="Adiconis X."/>
            <person name="Fan L."/>
            <person name="Levin J.Z."/>
            <person name="Mitchell T.K."/>
            <person name="Okubara P.A."/>
            <person name="Farman M.L."/>
            <person name="Kohn L.M."/>
            <person name="Birren B."/>
            <person name="Ma L.-J."/>
            <person name="Dean R.A."/>
        </authorList>
    </citation>
    <scope>NUCLEOTIDE SEQUENCE</scope>
    <source>
        <strain evidence="3">ATCC 64411 / 73-15</strain>
    </source>
</reference>
<sequence length="250" mass="27613">MAAPSGALGCRRDDYGDDAWVGDDSEEPEKGKHATEVGKRTISAIAEAPWPPWDHALRLDITHGPFAQWLASVLPPWLPQPVQIVARAYFPGWFLPARIVAKNLKPDWDGEFDNEIATYRRVQELQPLNSVPAHEQKWPPVELDEYRRRAAAAIDEMHRPGVSPGDVKLGNTILTPDSRLVFVDLEMAYTESRPPPPPPPPGFVYPNNPLNVPKLPGPLPDWLLPQAAVRGYVYPDGHPPTAAGANGSDR</sequence>